<dbReference type="EMBL" id="CP119316">
    <property type="protein sequence ID" value="WEK46272.1"/>
    <property type="molecule type" value="Genomic_DNA"/>
</dbReference>
<feature type="DNA-binding region" description="H-T-H motif" evidence="5">
    <location>
        <begin position="30"/>
        <end position="49"/>
    </location>
</feature>
<dbReference type="PRINTS" id="PR00455">
    <property type="entry name" value="HTHTETR"/>
</dbReference>
<name>A0AAJ5X5M8_9SPHN</name>
<dbReference type="GO" id="GO:0003700">
    <property type="term" value="F:DNA-binding transcription factor activity"/>
    <property type="evidence" value="ECO:0007669"/>
    <property type="project" value="TreeGrafter"/>
</dbReference>
<dbReference type="InterPro" id="IPR041490">
    <property type="entry name" value="KstR2_TetR_C"/>
</dbReference>
<dbReference type="InterPro" id="IPR050109">
    <property type="entry name" value="HTH-type_TetR-like_transc_reg"/>
</dbReference>
<dbReference type="Gene3D" id="1.10.10.60">
    <property type="entry name" value="Homeodomain-like"/>
    <property type="match status" value="1"/>
</dbReference>
<dbReference type="GO" id="GO:0000976">
    <property type="term" value="F:transcription cis-regulatory region binding"/>
    <property type="evidence" value="ECO:0007669"/>
    <property type="project" value="TreeGrafter"/>
</dbReference>
<evidence type="ECO:0000259" key="6">
    <source>
        <dbReference type="PROSITE" id="PS50977"/>
    </source>
</evidence>
<sequence length="195" mass="21903">MREEVADFKRASILKEAARQFYVKGYDGTRIDEIAASLGVTKPFIYYHFKNKTEILDEICIEATAISGETLEATIADHATVTGQLRAAVRELVLQVVANQTGIAICFREEKYISPEARQRLEANRRHYDGLLTDLLVRANREKVIAVQDPQIATQVLTGAITWSFVWYREGGRLKPDEVADNVLDLTMAMLNAKG</sequence>
<evidence type="ECO:0000256" key="2">
    <source>
        <dbReference type="ARBA" id="ARBA00023015"/>
    </source>
</evidence>
<feature type="domain" description="HTH tetR-type" evidence="6">
    <location>
        <begin position="7"/>
        <end position="67"/>
    </location>
</feature>
<reference evidence="7" key="1">
    <citation type="submission" date="2023-03" db="EMBL/GenBank/DDBJ databases">
        <title>Andean soil-derived lignocellulolytic bacterial consortium as a source of novel taxa and putative plastic-active enzymes.</title>
        <authorList>
            <person name="Diaz-Garcia L."/>
            <person name="Chuvochina M."/>
            <person name="Feuerriegel G."/>
            <person name="Bunk B."/>
            <person name="Sproer C."/>
            <person name="Streit W.R."/>
            <person name="Rodriguez L.M."/>
            <person name="Overmann J."/>
            <person name="Jimenez D.J."/>
        </authorList>
    </citation>
    <scope>NUCLEOTIDE SEQUENCE</scope>
    <source>
        <strain evidence="7">MAG 26</strain>
    </source>
</reference>
<dbReference type="InterPro" id="IPR036271">
    <property type="entry name" value="Tet_transcr_reg_TetR-rel_C_sf"/>
</dbReference>
<dbReference type="AlphaFoldDB" id="A0AAJ5X5M8"/>
<proteinExistence type="predicted"/>
<dbReference type="SUPFAM" id="SSF46689">
    <property type="entry name" value="Homeodomain-like"/>
    <property type="match status" value="1"/>
</dbReference>
<dbReference type="InterPro" id="IPR009057">
    <property type="entry name" value="Homeodomain-like_sf"/>
</dbReference>
<keyword evidence="1" id="KW-0678">Repressor</keyword>
<gene>
    <name evidence="7" type="ORF">P0Y56_14840</name>
</gene>
<evidence type="ECO:0000256" key="1">
    <source>
        <dbReference type="ARBA" id="ARBA00022491"/>
    </source>
</evidence>
<dbReference type="Proteomes" id="UP001218362">
    <property type="component" value="Chromosome"/>
</dbReference>
<evidence type="ECO:0000256" key="5">
    <source>
        <dbReference type="PROSITE-ProRule" id="PRU00335"/>
    </source>
</evidence>
<dbReference type="KEGG" id="acob:P0Y56_14840"/>
<dbReference type="Pfam" id="PF17932">
    <property type="entry name" value="TetR_C_24"/>
    <property type="match status" value="1"/>
</dbReference>
<accession>A0AAJ5X5M8</accession>
<dbReference type="Pfam" id="PF00440">
    <property type="entry name" value="TetR_N"/>
    <property type="match status" value="1"/>
</dbReference>
<keyword evidence="4" id="KW-0804">Transcription</keyword>
<evidence type="ECO:0000313" key="8">
    <source>
        <dbReference type="Proteomes" id="UP001218362"/>
    </source>
</evidence>
<keyword evidence="2" id="KW-0805">Transcription regulation</keyword>
<evidence type="ECO:0000256" key="4">
    <source>
        <dbReference type="ARBA" id="ARBA00023163"/>
    </source>
</evidence>
<dbReference type="PANTHER" id="PTHR30055:SF175">
    <property type="entry name" value="HTH-TYPE TRANSCRIPTIONAL REPRESSOR KSTR2"/>
    <property type="match status" value="1"/>
</dbReference>
<dbReference type="InterPro" id="IPR001647">
    <property type="entry name" value="HTH_TetR"/>
</dbReference>
<dbReference type="Gene3D" id="1.10.357.10">
    <property type="entry name" value="Tetracycline Repressor, domain 2"/>
    <property type="match status" value="1"/>
</dbReference>
<evidence type="ECO:0000256" key="3">
    <source>
        <dbReference type="ARBA" id="ARBA00023125"/>
    </source>
</evidence>
<keyword evidence="3 5" id="KW-0238">DNA-binding</keyword>
<evidence type="ECO:0000313" key="7">
    <source>
        <dbReference type="EMBL" id="WEK46272.1"/>
    </source>
</evidence>
<dbReference type="PROSITE" id="PS50977">
    <property type="entry name" value="HTH_TETR_2"/>
    <property type="match status" value="1"/>
</dbReference>
<dbReference type="SUPFAM" id="SSF48498">
    <property type="entry name" value="Tetracyclin repressor-like, C-terminal domain"/>
    <property type="match status" value="1"/>
</dbReference>
<protein>
    <submittedName>
        <fullName evidence="7">TetR/AcrR family transcriptional regulator</fullName>
    </submittedName>
</protein>
<organism evidence="7 8">
    <name type="scientific">Candidatus Andeanibacterium colombiense</name>
    <dbReference type="NCBI Taxonomy" id="3121345"/>
    <lineage>
        <taxon>Bacteria</taxon>
        <taxon>Pseudomonadati</taxon>
        <taxon>Pseudomonadota</taxon>
        <taxon>Alphaproteobacteria</taxon>
        <taxon>Sphingomonadales</taxon>
        <taxon>Sphingomonadaceae</taxon>
        <taxon>Candidatus Andeanibacterium</taxon>
    </lineage>
</organism>
<dbReference type="PANTHER" id="PTHR30055">
    <property type="entry name" value="HTH-TYPE TRANSCRIPTIONAL REGULATOR RUTR"/>
    <property type="match status" value="1"/>
</dbReference>